<organism evidence="3 4">
    <name type="scientific">Apostasia shenzhenica</name>
    <dbReference type="NCBI Taxonomy" id="1088818"/>
    <lineage>
        <taxon>Eukaryota</taxon>
        <taxon>Viridiplantae</taxon>
        <taxon>Streptophyta</taxon>
        <taxon>Embryophyta</taxon>
        <taxon>Tracheophyta</taxon>
        <taxon>Spermatophyta</taxon>
        <taxon>Magnoliopsida</taxon>
        <taxon>Liliopsida</taxon>
        <taxon>Asparagales</taxon>
        <taxon>Orchidaceae</taxon>
        <taxon>Apostasioideae</taxon>
        <taxon>Apostasia</taxon>
    </lineage>
</organism>
<accession>A0A2I0BBF4</accession>
<reference evidence="3 4" key="1">
    <citation type="journal article" date="2017" name="Nature">
        <title>The Apostasia genome and the evolution of orchids.</title>
        <authorList>
            <person name="Zhang G.Q."/>
            <person name="Liu K.W."/>
            <person name="Li Z."/>
            <person name="Lohaus R."/>
            <person name="Hsiao Y.Y."/>
            <person name="Niu S.C."/>
            <person name="Wang J.Y."/>
            <person name="Lin Y.C."/>
            <person name="Xu Q."/>
            <person name="Chen L.J."/>
            <person name="Yoshida K."/>
            <person name="Fujiwara S."/>
            <person name="Wang Z.W."/>
            <person name="Zhang Y.Q."/>
            <person name="Mitsuda N."/>
            <person name="Wang M."/>
            <person name="Liu G.H."/>
            <person name="Pecoraro L."/>
            <person name="Huang H.X."/>
            <person name="Xiao X.J."/>
            <person name="Lin M."/>
            <person name="Wu X.Y."/>
            <person name="Wu W.L."/>
            <person name="Chen Y.Y."/>
            <person name="Chang S.B."/>
            <person name="Sakamoto S."/>
            <person name="Ohme-Takagi M."/>
            <person name="Yagi M."/>
            <person name="Zeng S.J."/>
            <person name="Shen C.Y."/>
            <person name="Yeh C.M."/>
            <person name="Luo Y.B."/>
            <person name="Tsai W.C."/>
            <person name="Van de Peer Y."/>
            <person name="Liu Z.J."/>
        </authorList>
    </citation>
    <scope>NUCLEOTIDE SEQUENCE [LARGE SCALE GENOMIC DNA]</scope>
    <source>
        <strain evidence="4">cv. Shenzhen</strain>
        <tissue evidence="3">Stem</tissue>
    </source>
</reference>
<dbReference type="InterPro" id="IPR006571">
    <property type="entry name" value="TLDc_dom"/>
</dbReference>
<keyword evidence="1" id="KW-0732">Signal</keyword>
<sequence length="295" mass="32597">MPSQKRSTISSFLLSMLPATCSGAGNAPSSSFQTPKAYPTQSCKIWKSNGFDCKDRPLETQIDGRQSESDCDSLASDIKEHVKDGFERSASVAVLSSLNDSEVLLPFFMETSTFISGQLFDFLQSCLPNIVKGCQWLLSYSTLKHGISLKTLLRRSASFPGPCLLIVGDMQGAVFGGFLDCPIKPTAKRKYQGTNQTFVFTTIYGEPRLFRATGANRYYYLCLNDILAFGGGGSFALSLEEDLLHGTSGPCETFGNLCLAHSEEFELKNVEVMFCVLVVKFLKAYPFLYYDFQDM</sequence>
<proteinExistence type="predicted"/>
<dbReference type="SMART" id="SM00584">
    <property type="entry name" value="TLDc"/>
    <property type="match status" value="1"/>
</dbReference>
<dbReference type="OrthoDB" id="26679at2759"/>
<evidence type="ECO:0000259" key="2">
    <source>
        <dbReference type="PROSITE" id="PS51886"/>
    </source>
</evidence>
<feature type="chain" id="PRO_5014148526" description="TLDc domain-containing protein" evidence="1">
    <location>
        <begin position="24"/>
        <end position="295"/>
    </location>
</feature>
<evidence type="ECO:0000313" key="3">
    <source>
        <dbReference type="EMBL" id="PKA65120.1"/>
    </source>
</evidence>
<dbReference type="Proteomes" id="UP000236161">
    <property type="component" value="Unassembled WGS sequence"/>
</dbReference>
<keyword evidence="4" id="KW-1185">Reference proteome</keyword>
<feature type="signal peptide" evidence="1">
    <location>
        <begin position="1"/>
        <end position="23"/>
    </location>
</feature>
<dbReference type="PANTHER" id="PTHR23354">
    <property type="entry name" value="NUCLEOLAR PROTEIN 7/ESTROGEN RECEPTOR COACTIVATOR-RELATED"/>
    <property type="match status" value="1"/>
</dbReference>
<dbReference type="Pfam" id="PF07534">
    <property type="entry name" value="TLD"/>
    <property type="match status" value="1"/>
</dbReference>
<evidence type="ECO:0000256" key="1">
    <source>
        <dbReference type="SAM" id="SignalP"/>
    </source>
</evidence>
<dbReference type="EMBL" id="KZ451896">
    <property type="protein sequence ID" value="PKA65120.1"/>
    <property type="molecule type" value="Genomic_DNA"/>
</dbReference>
<evidence type="ECO:0000313" key="4">
    <source>
        <dbReference type="Proteomes" id="UP000236161"/>
    </source>
</evidence>
<name>A0A2I0BBF4_9ASPA</name>
<dbReference type="PROSITE" id="PS51886">
    <property type="entry name" value="TLDC"/>
    <property type="match status" value="1"/>
</dbReference>
<gene>
    <name evidence="3" type="ORF">AXF42_Ash013241</name>
</gene>
<dbReference type="AlphaFoldDB" id="A0A2I0BBF4"/>
<feature type="domain" description="TLDc" evidence="2">
    <location>
        <begin position="113"/>
        <end position="276"/>
    </location>
</feature>
<dbReference type="PANTHER" id="PTHR23354:SF74">
    <property type="entry name" value="TLD-DOMAIN CONTAINING NUCLEOLAR PROTEIN"/>
    <property type="match status" value="1"/>
</dbReference>
<protein>
    <recommendedName>
        <fullName evidence="2">TLDc domain-containing protein</fullName>
    </recommendedName>
</protein>